<feature type="region of interest" description="Disordered" evidence="1">
    <location>
        <begin position="67"/>
        <end position="100"/>
    </location>
</feature>
<feature type="compositionally biased region" description="Basic and acidic residues" evidence="1">
    <location>
        <begin position="29"/>
        <end position="41"/>
    </location>
</feature>
<organism evidence="2 3">
    <name type="scientific">Humicola insolens</name>
    <name type="common">Soft-rot fungus</name>
    <dbReference type="NCBI Taxonomy" id="85995"/>
    <lineage>
        <taxon>Eukaryota</taxon>
        <taxon>Fungi</taxon>
        <taxon>Dikarya</taxon>
        <taxon>Ascomycota</taxon>
        <taxon>Pezizomycotina</taxon>
        <taxon>Sordariomycetes</taxon>
        <taxon>Sordariomycetidae</taxon>
        <taxon>Sordariales</taxon>
        <taxon>Chaetomiaceae</taxon>
        <taxon>Mycothermus</taxon>
    </lineage>
</organism>
<protein>
    <submittedName>
        <fullName evidence="2">Uncharacterized protein</fullName>
    </submittedName>
</protein>
<evidence type="ECO:0000256" key="1">
    <source>
        <dbReference type="SAM" id="MobiDB-lite"/>
    </source>
</evidence>
<reference evidence="2 3" key="1">
    <citation type="journal article" date="2024" name="Commun. Biol.">
        <title>Comparative genomic analysis of thermophilic fungi reveals convergent evolutionary adaptations and gene losses.</title>
        <authorList>
            <person name="Steindorff A.S."/>
            <person name="Aguilar-Pontes M.V."/>
            <person name="Robinson A.J."/>
            <person name="Andreopoulos B."/>
            <person name="LaButti K."/>
            <person name="Kuo A."/>
            <person name="Mondo S."/>
            <person name="Riley R."/>
            <person name="Otillar R."/>
            <person name="Haridas S."/>
            <person name="Lipzen A."/>
            <person name="Grimwood J."/>
            <person name="Schmutz J."/>
            <person name="Clum A."/>
            <person name="Reid I.D."/>
            <person name="Moisan M.C."/>
            <person name="Butler G."/>
            <person name="Nguyen T.T.M."/>
            <person name="Dewar K."/>
            <person name="Conant G."/>
            <person name="Drula E."/>
            <person name="Henrissat B."/>
            <person name="Hansel C."/>
            <person name="Singer S."/>
            <person name="Hutchinson M.I."/>
            <person name="de Vries R.P."/>
            <person name="Natvig D.O."/>
            <person name="Powell A.J."/>
            <person name="Tsang A."/>
            <person name="Grigoriev I.V."/>
        </authorList>
    </citation>
    <scope>NUCLEOTIDE SEQUENCE [LARGE SCALE GENOMIC DNA]</scope>
    <source>
        <strain evidence="2 3">CBS 620.91</strain>
    </source>
</reference>
<dbReference type="EMBL" id="JAZGSY010000086">
    <property type="protein sequence ID" value="KAL1841117.1"/>
    <property type="molecule type" value="Genomic_DNA"/>
</dbReference>
<evidence type="ECO:0000313" key="3">
    <source>
        <dbReference type="Proteomes" id="UP001583172"/>
    </source>
</evidence>
<proteinExistence type="predicted"/>
<feature type="region of interest" description="Disordered" evidence="1">
    <location>
        <begin position="1"/>
        <end position="49"/>
    </location>
</feature>
<dbReference type="Proteomes" id="UP001583172">
    <property type="component" value="Unassembled WGS sequence"/>
</dbReference>
<evidence type="ECO:0000313" key="2">
    <source>
        <dbReference type="EMBL" id="KAL1841117.1"/>
    </source>
</evidence>
<comment type="caution">
    <text evidence="2">The sequence shown here is derived from an EMBL/GenBank/DDBJ whole genome shotgun (WGS) entry which is preliminary data.</text>
</comment>
<gene>
    <name evidence="2" type="ORF">VTJ49DRAFT_7395</name>
</gene>
<accession>A0ABR3VHD7</accession>
<name>A0ABR3VHD7_HUMIN</name>
<keyword evidence="3" id="KW-1185">Reference proteome</keyword>
<sequence length="110" mass="12114">MVISMSGHGLYRRLRPRVSAMSDEEQRPDEERRADEKKRSDTNTNWGDTRQCVDVTLNSKLAFTIDSDVGGDTRTAAHNGELNPEETSPSLPDAPALKPPLVLCKSTSGM</sequence>